<protein>
    <submittedName>
        <fullName evidence="1">Uncharacterized protein</fullName>
    </submittedName>
</protein>
<sequence>MAYGYIEGIAYRLWQGRAKVDDGEQRAGSVTSISKEVPMKWQAANLHRFQEVCLMADPWKLTRLSSSKGIEISQKRAKAIQEARAPTTNKELNRLLGPFPSSGSRNSCWITSASNRKIME</sequence>
<comment type="caution">
    <text evidence="1">The sequence shown here is derived from an EMBL/GenBank/DDBJ whole genome shotgun (WGS) entry which is preliminary data.</text>
</comment>
<proteinExistence type="predicted"/>
<keyword evidence="2" id="KW-1185">Reference proteome</keyword>
<name>A0A392NR37_9FABA</name>
<accession>A0A392NR37</accession>
<dbReference type="AlphaFoldDB" id="A0A392NR37"/>
<dbReference type="EMBL" id="LXQA010047354">
    <property type="protein sequence ID" value="MCI01854.1"/>
    <property type="molecule type" value="Genomic_DNA"/>
</dbReference>
<dbReference type="Proteomes" id="UP000265520">
    <property type="component" value="Unassembled WGS sequence"/>
</dbReference>
<reference evidence="1 2" key="1">
    <citation type="journal article" date="2018" name="Front. Plant Sci.">
        <title>Red Clover (Trifolium pratense) and Zigzag Clover (T. medium) - A Picture of Genomic Similarities and Differences.</title>
        <authorList>
            <person name="Dluhosova J."/>
            <person name="Istvanek J."/>
            <person name="Nedelnik J."/>
            <person name="Repkova J."/>
        </authorList>
    </citation>
    <scope>NUCLEOTIDE SEQUENCE [LARGE SCALE GENOMIC DNA]</scope>
    <source>
        <strain evidence="2">cv. 10/8</strain>
        <tissue evidence="1">Leaf</tissue>
    </source>
</reference>
<evidence type="ECO:0000313" key="1">
    <source>
        <dbReference type="EMBL" id="MCI01854.1"/>
    </source>
</evidence>
<organism evidence="1 2">
    <name type="scientific">Trifolium medium</name>
    <dbReference type="NCBI Taxonomy" id="97028"/>
    <lineage>
        <taxon>Eukaryota</taxon>
        <taxon>Viridiplantae</taxon>
        <taxon>Streptophyta</taxon>
        <taxon>Embryophyta</taxon>
        <taxon>Tracheophyta</taxon>
        <taxon>Spermatophyta</taxon>
        <taxon>Magnoliopsida</taxon>
        <taxon>eudicotyledons</taxon>
        <taxon>Gunneridae</taxon>
        <taxon>Pentapetalae</taxon>
        <taxon>rosids</taxon>
        <taxon>fabids</taxon>
        <taxon>Fabales</taxon>
        <taxon>Fabaceae</taxon>
        <taxon>Papilionoideae</taxon>
        <taxon>50 kb inversion clade</taxon>
        <taxon>NPAAA clade</taxon>
        <taxon>Hologalegina</taxon>
        <taxon>IRL clade</taxon>
        <taxon>Trifolieae</taxon>
        <taxon>Trifolium</taxon>
    </lineage>
</organism>
<evidence type="ECO:0000313" key="2">
    <source>
        <dbReference type="Proteomes" id="UP000265520"/>
    </source>
</evidence>